<accession>A0A097IIF0</accession>
<dbReference type="GO" id="GO:0015204">
    <property type="term" value="F:urea transmembrane transporter activity"/>
    <property type="evidence" value="ECO:0007669"/>
    <property type="project" value="InterPro"/>
</dbReference>
<dbReference type="Proteomes" id="UP000029914">
    <property type="component" value="Chromosome"/>
</dbReference>
<dbReference type="InterPro" id="IPR004937">
    <property type="entry name" value="Urea_transporter"/>
</dbReference>
<keyword evidence="9" id="KW-1185">Reference proteome</keyword>
<evidence type="ECO:0000256" key="4">
    <source>
        <dbReference type="ARBA" id="ARBA00022692"/>
    </source>
</evidence>
<dbReference type="KEGG" id="cdo:CDOO_12070"/>
<dbReference type="PANTHER" id="PTHR10464:SF4">
    <property type="entry name" value="UREA TRANSPORTER"/>
    <property type="match status" value="1"/>
</dbReference>
<evidence type="ECO:0000313" key="9">
    <source>
        <dbReference type="Proteomes" id="UP000029914"/>
    </source>
</evidence>
<reference evidence="8 9" key="1">
    <citation type="submission" date="2013-09" db="EMBL/GenBank/DDBJ databases">
        <title>Complete genome sequence of Corynebacterium doosanense CAU 212(T) (=DSM 45436(T)), isolated from activated sludge.</title>
        <authorList>
            <person name="Schaffert L."/>
            <person name="Albersmeier A."/>
            <person name="Kalinowski J."/>
            <person name="Ruckert C."/>
        </authorList>
    </citation>
    <scope>NUCLEOTIDE SEQUENCE [LARGE SCALE GENOMIC DNA]</scope>
    <source>
        <strain evidence="8 9">CAU 212</strain>
    </source>
</reference>
<dbReference type="PANTHER" id="PTHR10464">
    <property type="entry name" value="UREA TRANSPORTER"/>
    <property type="match status" value="1"/>
</dbReference>
<dbReference type="Pfam" id="PF03253">
    <property type="entry name" value="UT"/>
    <property type="match status" value="1"/>
</dbReference>
<keyword evidence="3" id="KW-1003">Cell membrane</keyword>
<comment type="similarity">
    <text evidence="2">Belongs to the urea transporter family.</text>
</comment>
<evidence type="ECO:0000256" key="5">
    <source>
        <dbReference type="ARBA" id="ARBA00022989"/>
    </source>
</evidence>
<feature type="transmembrane region" description="Helical" evidence="7">
    <location>
        <begin position="243"/>
        <end position="262"/>
    </location>
</feature>
<evidence type="ECO:0000256" key="1">
    <source>
        <dbReference type="ARBA" id="ARBA00004651"/>
    </source>
</evidence>
<keyword evidence="6 7" id="KW-0472">Membrane</keyword>
<dbReference type="OrthoDB" id="4412139at2"/>
<evidence type="ECO:0000256" key="2">
    <source>
        <dbReference type="ARBA" id="ARBA00005914"/>
    </source>
</evidence>
<dbReference type="HOGENOM" id="CLU_047509_0_0_11"/>
<evidence type="ECO:0000256" key="6">
    <source>
        <dbReference type="ARBA" id="ARBA00023136"/>
    </source>
</evidence>
<name>A0A097IIF0_9CORY</name>
<evidence type="ECO:0000256" key="7">
    <source>
        <dbReference type="SAM" id="Phobius"/>
    </source>
</evidence>
<dbReference type="EMBL" id="CP006764">
    <property type="protein sequence ID" value="AIT61910.1"/>
    <property type="molecule type" value="Genomic_DNA"/>
</dbReference>
<organism evidence="8 9">
    <name type="scientific">Corynebacterium doosanense CAU 212 = DSM 45436</name>
    <dbReference type="NCBI Taxonomy" id="558173"/>
    <lineage>
        <taxon>Bacteria</taxon>
        <taxon>Bacillati</taxon>
        <taxon>Actinomycetota</taxon>
        <taxon>Actinomycetes</taxon>
        <taxon>Mycobacteriales</taxon>
        <taxon>Corynebacteriaceae</taxon>
        <taxon>Corynebacterium</taxon>
    </lineage>
</organism>
<sequence length="304" mass="31206">MNLLTARIRGLSQIFFISSPWTGLLILPAVGYASPQAAFLFLLGSVVQTVTAHFMGLRDDAAEGIQGYNGALVGAAAMAHVGFSGEAVLLTVLGALACVPLHQLLSTLFRSRPLAHFDLPALTAPFCLIATGIFTLLPTTGGIPLVISSDPLTAVGLGITNSFAEVDLEDGWIAGVIIFVGLLVGSRVIASLGLAGAVIGILAGLTVLGPEQVSTGMLSYSSLLAAAGTGAVFLADRPLAWRLAAACGAGLFTVPFVLVLGWAGSPVLTWPFVFATWIVVVVDRLVEKKKGDTVNLVSPSGANA</sequence>
<feature type="transmembrane region" description="Helical" evidence="7">
    <location>
        <begin position="172"/>
        <end position="205"/>
    </location>
</feature>
<feature type="transmembrane region" description="Helical" evidence="7">
    <location>
        <begin position="268"/>
        <end position="286"/>
    </location>
</feature>
<feature type="transmembrane region" description="Helical" evidence="7">
    <location>
        <begin position="117"/>
        <end position="137"/>
    </location>
</feature>
<keyword evidence="5 7" id="KW-1133">Transmembrane helix</keyword>
<feature type="transmembrane region" description="Helical" evidence="7">
    <location>
        <begin position="87"/>
        <end position="105"/>
    </location>
</feature>
<dbReference type="GO" id="GO:0005886">
    <property type="term" value="C:plasma membrane"/>
    <property type="evidence" value="ECO:0007669"/>
    <property type="project" value="UniProtKB-SubCell"/>
</dbReference>
<comment type="subcellular location">
    <subcellularLocation>
        <location evidence="1">Cell membrane</location>
        <topology evidence="1">Multi-pass membrane protein</topology>
    </subcellularLocation>
</comment>
<dbReference type="STRING" id="558173.CDOO_12070"/>
<protein>
    <submittedName>
        <fullName evidence="8">Urea transporter</fullName>
    </submittedName>
</protein>
<dbReference type="RefSeq" id="WP_018022752.1">
    <property type="nucleotide sequence ID" value="NZ_AQUX01000012.1"/>
</dbReference>
<evidence type="ECO:0000256" key="3">
    <source>
        <dbReference type="ARBA" id="ARBA00022475"/>
    </source>
</evidence>
<evidence type="ECO:0000313" key="8">
    <source>
        <dbReference type="EMBL" id="AIT61910.1"/>
    </source>
</evidence>
<proteinExistence type="inferred from homology"/>
<keyword evidence="4 7" id="KW-0812">Transmembrane</keyword>
<dbReference type="eggNOG" id="COG4413">
    <property type="taxonomic scope" value="Bacteria"/>
</dbReference>
<dbReference type="InterPro" id="IPR029020">
    <property type="entry name" value="Ammonium/urea_transptr"/>
</dbReference>
<dbReference type="AlphaFoldDB" id="A0A097IIF0"/>
<feature type="transmembrane region" description="Helical" evidence="7">
    <location>
        <begin position="217"/>
        <end position="236"/>
    </location>
</feature>
<gene>
    <name evidence="8" type="ORF">CDOO_12070</name>
</gene>
<dbReference type="Gene3D" id="1.10.3430.10">
    <property type="entry name" value="Ammonium transporter AmtB like domains"/>
    <property type="match status" value="1"/>
</dbReference>